<feature type="compositionally biased region" description="Basic and acidic residues" evidence="1">
    <location>
        <begin position="28"/>
        <end position="58"/>
    </location>
</feature>
<dbReference type="Proteomes" id="UP001152049">
    <property type="component" value="Unassembled WGS sequence"/>
</dbReference>
<sequence length="74" mass="8446">MSRSRSFPAPRTHCARRPPHRMPQTRRAGLEDVFRLDNARPDRGQVNKVQREQDEPPHSRKAALNIVHGGKAAQ</sequence>
<name>A0A9W8SHK1_9HYPO</name>
<keyword evidence="3" id="KW-1185">Reference proteome</keyword>
<dbReference type="AlphaFoldDB" id="A0A9W8SHK1"/>
<accession>A0A9W8SHK1</accession>
<gene>
    <name evidence="2" type="ORF">NW762_001082</name>
</gene>
<evidence type="ECO:0000313" key="3">
    <source>
        <dbReference type="Proteomes" id="UP001152049"/>
    </source>
</evidence>
<evidence type="ECO:0000256" key="1">
    <source>
        <dbReference type="SAM" id="MobiDB-lite"/>
    </source>
</evidence>
<feature type="compositionally biased region" description="Basic residues" evidence="1">
    <location>
        <begin position="13"/>
        <end position="24"/>
    </location>
</feature>
<feature type="region of interest" description="Disordered" evidence="1">
    <location>
        <begin position="1"/>
        <end position="74"/>
    </location>
</feature>
<comment type="caution">
    <text evidence="2">The sequence shown here is derived from an EMBL/GenBank/DDBJ whole genome shotgun (WGS) entry which is preliminary data.</text>
</comment>
<organism evidence="2 3">
    <name type="scientific">Fusarium torreyae</name>
    <dbReference type="NCBI Taxonomy" id="1237075"/>
    <lineage>
        <taxon>Eukaryota</taxon>
        <taxon>Fungi</taxon>
        <taxon>Dikarya</taxon>
        <taxon>Ascomycota</taxon>
        <taxon>Pezizomycotina</taxon>
        <taxon>Sordariomycetes</taxon>
        <taxon>Hypocreomycetidae</taxon>
        <taxon>Hypocreales</taxon>
        <taxon>Nectriaceae</taxon>
        <taxon>Fusarium</taxon>
    </lineage>
</organism>
<reference evidence="2" key="1">
    <citation type="submission" date="2022-09" db="EMBL/GenBank/DDBJ databases">
        <title>Fusarium specimens isolated from Avocado Roots.</title>
        <authorList>
            <person name="Stajich J."/>
            <person name="Roper C."/>
            <person name="Heimlech-Rivalta G."/>
        </authorList>
    </citation>
    <scope>NUCLEOTIDE SEQUENCE</scope>
    <source>
        <strain evidence="2">CF00136</strain>
    </source>
</reference>
<protein>
    <submittedName>
        <fullName evidence="2">Uncharacterized protein</fullName>
    </submittedName>
</protein>
<proteinExistence type="predicted"/>
<evidence type="ECO:0000313" key="2">
    <source>
        <dbReference type="EMBL" id="KAJ4272369.1"/>
    </source>
</evidence>
<dbReference type="EMBL" id="JAOQAZ010000001">
    <property type="protein sequence ID" value="KAJ4272369.1"/>
    <property type="molecule type" value="Genomic_DNA"/>
</dbReference>